<dbReference type="SMART" id="SM00174">
    <property type="entry name" value="RHO"/>
    <property type="match status" value="1"/>
</dbReference>
<comment type="caution">
    <text evidence="4">The sequence shown here is derived from an EMBL/GenBank/DDBJ whole genome shotgun (WGS) entry which is preliminary data.</text>
</comment>
<dbReference type="InterPro" id="IPR031348">
    <property type="entry name" value="PigL_N"/>
</dbReference>
<evidence type="ECO:0000259" key="3">
    <source>
        <dbReference type="Pfam" id="PF17111"/>
    </source>
</evidence>
<accession>A0AA40EQ46</accession>
<keyword evidence="2" id="KW-0342">GTP-binding</keyword>
<organism evidence="4 5">
    <name type="scientific">Schizothecium vesticola</name>
    <dbReference type="NCBI Taxonomy" id="314040"/>
    <lineage>
        <taxon>Eukaryota</taxon>
        <taxon>Fungi</taxon>
        <taxon>Dikarya</taxon>
        <taxon>Ascomycota</taxon>
        <taxon>Pezizomycotina</taxon>
        <taxon>Sordariomycetes</taxon>
        <taxon>Sordariomycetidae</taxon>
        <taxon>Sordariales</taxon>
        <taxon>Schizotheciaceae</taxon>
        <taxon>Schizothecium</taxon>
    </lineage>
</organism>
<dbReference type="PRINTS" id="PR00449">
    <property type="entry name" value="RASTRNSFRMNG"/>
</dbReference>
<sequence length="423" mass="46348">MDPLSITVSCLTLIGVASKTSLAVTTFIRSCRDARSDLTSISGELTQLQLVLDLLKDDADVTDDRIIPQSLQGQILSIIANCSDVVEKINKVLQKHGAKVGPAKWTTFGKTEVDGLRMSLEAHRGSLSLVLELVSVSLSKAIKEDTAATRADVRDIKQDTSHIPQIMAELTRLRAIVAAGDVQSTTRNQNYMLERYLDSLTSYAETEIFFDAQSPSSQKIIEARATVLSPAPAAVFGAGQKSAKDATRNMKIVVVGDGGVGKTSLIEGFRLYANNSEALSETEFFEIADTALPPPVYDPKVAFVITFAFDSPDSIGNITEKWVPWVRGSWSRAPFILVGLKSDLCREHDLTLNSFHDMARLIPRIRGHALADNIGAAWYYEASAATNEGVREVFEDALKLFRWEVAGWFADTRLGRLLARPDK</sequence>
<dbReference type="Pfam" id="PF00071">
    <property type="entry name" value="Ras"/>
    <property type="match status" value="1"/>
</dbReference>
<dbReference type="Pfam" id="PF17111">
    <property type="entry name" value="PigL_N"/>
    <property type="match status" value="1"/>
</dbReference>
<dbReference type="InterPro" id="IPR003578">
    <property type="entry name" value="Small_GTPase_Rho"/>
</dbReference>
<keyword evidence="4" id="KW-0378">Hydrolase</keyword>
<dbReference type="GO" id="GO:0003924">
    <property type="term" value="F:GTPase activity"/>
    <property type="evidence" value="ECO:0007669"/>
    <property type="project" value="InterPro"/>
</dbReference>
<evidence type="ECO:0000313" key="5">
    <source>
        <dbReference type="Proteomes" id="UP001172155"/>
    </source>
</evidence>
<protein>
    <submittedName>
        <fullName evidence="4">P-loop containing nucleoside triphosphate hydrolase protein</fullName>
    </submittedName>
</protein>
<evidence type="ECO:0000256" key="1">
    <source>
        <dbReference type="ARBA" id="ARBA00022741"/>
    </source>
</evidence>
<dbReference type="SMART" id="SM00173">
    <property type="entry name" value="RAS"/>
    <property type="match status" value="1"/>
</dbReference>
<keyword evidence="1" id="KW-0547">Nucleotide-binding</keyword>
<feature type="domain" description="Azaphilone pigments biosynthesis cluster protein L N-terminal" evidence="3">
    <location>
        <begin position="1"/>
        <end position="174"/>
    </location>
</feature>
<dbReference type="Proteomes" id="UP001172155">
    <property type="component" value="Unassembled WGS sequence"/>
</dbReference>
<proteinExistence type="predicted"/>
<dbReference type="EMBL" id="JAUKUD010000005">
    <property type="protein sequence ID" value="KAK0743449.1"/>
    <property type="molecule type" value="Genomic_DNA"/>
</dbReference>
<gene>
    <name evidence="4" type="ORF">B0T18DRAFT_430724</name>
</gene>
<dbReference type="GO" id="GO:0005525">
    <property type="term" value="F:GTP binding"/>
    <property type="evidence" value="ECO:0007669"/>
    <property type="project" value="UniProtKB-KW"/>
</dbReference>
<dbReference type="InterPro" id="IPR027417">
    <property type="entry name" value="P-loop_NTPase"/>
</dbReference>
<keyword evidence="5" id="KW-1185">Reference proteome</keyword>
<dbReference type="PANTHER" id="PTHR24072">
    <property type="entry name" value="RHO FAMILY GTPASE"/>
    <property type="match status" value="1"/>
</dbReference>
<name>A0AA40EQ46_9PEZI</name>
<dbReference type="PROSITE" id="PS51420">
    <property type="entry name" value="RHO"/>
    <property type="match status" value="1"/>
</dbReference>
<evidence type="ECO:0000313" key="4">
    <source>
        <dbReference type="EMBL" id="KAK0743449.1"/>
    </source>
</evidence>
<reference evidence="4" key="1">
    <citation type="submission" date="2023-06" db="EMBL/GenBank/DDBJ databases">
        <title>Genome-scale phylogeny and comparative genomics of the fungal order Sordariales.</title>
        <authorList>
            <consortium name="Lawrence Berkeley National Laboratory"/>
            <person name="Hensen N."/>
            <person name="Bonometti L."/>
            <person name="Westerberg I."/>
            <person name="Brannstrom I.O."/>
            <person name="Guillou S."/>
            <person name="Cros-Aarteil S."/>
            <person name="Calhoun S."/>
            <person name="Haridas S."/>
            <person name="Kuo A."/>
            <person name="Mondo S."/>
            <person name="Pangilinan J."/>
            <person name="Riley R."/>
            <person name="LaButti K."/>
            <person name="Andreopoulos B."/>
            <person name="Lipzen A."/>
            <person name="Chen C."/>
            <person name="Yanf M."/>
            <person name="Daum C."/>
            <person name="Ng V."/>
            <person name="Clum A."/>
            <person name="Steindorff A."/>
            <person name="Ohm R."/>
            <person name="Martin F."/>
            <person name="Silar P."/>
            <person name="Natvig D."/>
            <person name="Lalanne C."/>
            <person name="Gautier V."/>
            <person name="Ament-velasquez S.L."/>
            <person name="Kruys A."/>
            <person name="Hutchinson M.I."/>
            <person name="Powell A.J."/>
            <person name="Barry K."/>
            <person name="Miller A.N."/>
            <person name="Grigoriev I.V."/>
            <person name="Debuchy R."/>
            <person name="Gladieux P."/>
            <person name="Thoren M.H."/>
            <person name="Johannesson H."/>
        </authorList>
    </citation>
    <scope>NUCLEOTIDE SEQUENCE</scope>
    <source>
        <strain evidence="4">SMH3187-1</strain>
    </source>
</reference>
<evidence type="ECO:0000256" key="2">
    <source>
        <dbReference type="ARBA" id="ARBA00023134"/>
    </source>
</evidence>
<dbReference type="GO" id="GO:0007264">
    <property type="term" value="P:small GTPase-mediated signal transduction"/>
    <property type="evidence" value="ECO:0007669"/>
    <property type="project" value="InterPro"/>
</dbReference>
<dbReference type="Gene3D" id="3.40.50.300">
    <property type="entry name" value="P-loop containing nucleotide triphosphate hydrolases"/>
    <property type="match status" value="1"/>
</dbReference>
<dbReference type="SUPFAM" id="SSF52540">
    <property type="entry name" value="P-loop containing nucleoside triphosphate hydrolases"/>
    <property type="match status" value="1"/>
</dbReference>
<dbReference type="AlphaFoldDB" id="A0AA40EQ46"/>
<dbReference type="InterPro" id="IPR001806">
    <property type="entry name" value="Small_GTPase"/>
</dbReference>
<dbReference type="SMART" id="SM00175">
    <property type="entry name" value="RAB"/>
    <property type="match status" value="1"/>
</dbReference>